<proteinExistence type="predicted"/>
<dbReference type="CDD" id="cd03284">
    <property type="entry name" value="ABC_MutS1"/>
    <property type="match status" value="1"/>
</dbReference>
<evidence type="ECO:0000256" key="1">
    <source>
        <dbReference type="ARBA" id="ARBA00021982"/>
    </source>
</evidence>
<dbReference type="GO" id="GO:0030983">
    <property type="term" value="F:mismatched DNA binding"/>
    <property type="evidence" value="ECO:0007669"/>
    <property type="project" value="InterPro"/>
</dbReference>
<dbReference type="PANTHER" id="PTHR11361:SF34">
    <property type="entry name" value="DNA MISMATCH REPAIR PROTEIN MSH1, MITOCHONDRIAL"/>
    <property type="match status" value="1"/>
</dbReference>
<comment type="caution">
    <text evidence="8">The sequence shown here is derived from an EMBL/GenBank/DDBJ whole genome shotgun (WGS) entry which is preliminary data.</text>
</comment>
<sequence>TGLPLKVGFNRVFGYYLELSKRFSEQVPPGFTRKQPLVSAERYITPDLMKIEEDVLGAEEKAKELEFLLFGRLRARVGADSKCILAAADRVARLDALASLAEAADKRGYVRPAVDEGEGIEITEGRHPVMEADPAAPSFVPNGLDIGGERQILILTGPNMSGKSTYLRQSALIVLMAQMGSFVPARSARIGRADRVFTRVGAHDRLLEGQSTFMVEMVETAAILREATPRSFVVLDEVGRGTSTYDGVSIAWAVVEHLHNEERCRPRTLFATHYHELAELAKELPRVRNLTVEVREWGEEVVFLRKVAEGSCDRSYGIHVGRLAGLPPRVIARARELLAGFEAAAGAEGVPRGRPRAGKGASPQLPLFGGAPSPVEEALRELAPDGMSPREALEALYALKSLLGGGRIEDRERFG</sequence>
<protein>
    <recommendedName>
        <fullName evidence="1">DNA mismatch repair protein MutS</fullName>
    </recommendedName>
</protein>
<dbReference type="Pfam" id="PF05190">
    <property type="entry name" value="MutS_IV"/>
    <property type="match status" value="1"/>
</dbReference>
<evidence type="ECO:0000256" key="3">
    <source>
        <dbReference type="ARBA" id="ARBA00022840"/>
    </source>
</evidence>
<evidence type="ECO:0000256" key="2">
    <source>
        <dbReference type="ARBA" id="ARBA00022741"/>
    </source>
</evidence>
<keyword evidence="4" id="KW-0238">DNA-binding</keyword>
<evidence type="ECO:0000313" key="8">
    <source>
        <dbReference type="EMBL" id="MBI4251316.1"/>
    </source>
</evidence>
<dbReference type="EMBL" id="JACQRX010000115">
    <property type="protein sequence ID" value="MBI4251316.1"/>
    <property type="molecule type" value="Genomic_DNA"/>
</dbReference>
<feature type="non-terminal residue" evidence="8">
    <location>
        <position position="1"/>
    </location>
</feature>
<dbReference type="GO" id="GO:0006298">
    <property type="term" value="P:mismatch repair"/>
    <property type="evidence" value="ECO:0007669"/>
    <property type="project" value="InterPro"/>
</dbReference>
<reference evidence="8" key="1">
    <citation type="submission" date="2020-07" db="EMBL/GenBank/DDBJ databases">
        <title>Huge and variable diversity of episymbiotic CPR bacteria and DPANN archaea in groundwater ecosystems.</title>
        <authorList>
            <person name="He C.Y."/>
            <person name="Keren R."/>
            <person name="Whittaker M."/>
            <person name="Farag I.F."/>
            <person name="Doudna J."/>
            <person name="Cate J.H.D."/>
            <person name="Banfield J.F."/>
        </authorList>
    </citation>
    <scope>NUCLEOTIDE SEQUENCE</scope>
    <source>
        <strain evidence="8">NC_groundwater_1370_Ag_S-0.2um_69_93</strain>
    </source>
</reference>
<dbReference type="InterPro" id="IPR045076">
    <property type="entry name" value="MutS"/>
</dbReference>
<dbReference type="GO" id="GO:0005524">
    <property type="term" value="F:ATP binding"/>
    <property type="evidence" value="ECO:0007669"/>
    <property type="project" value="UniProtKB-KW"/>
</dbReference>
<keyword evidence="3" id="KW-0067">ATP-binding</keyword>
<dbReference type="GO" id="GO:0140664">
    <property type="term" value="F:ATP-dependent DNA damage sensor activity"/>
    <property type="evidence" value="ECO:0007669"/>
    <property type="project" value="InterPro"/>
</dbReference>
<feature type="region of interest" description="Disordered" evidence="6">
    <location>
        <begin position="348"/>
        <end position="368"/>
    </location>
</feature>
<dbReference type="Pfam" id="PF00488">
    <property type="entry name" value="MutS_V"/>
    <property type="match status" value="1"/>
</dbReference>
<gene>
    <name evidence="8" type="primary">mutS</name>
    <name evidence="8" type="ORF">HY618_02565</name>
</gene>
<feature type="domain" description="DNA mismatch repair proteins mutS family" evidence="7">
    <location>
        <begin position="231"/>
        <end position="247"/>
    </location>
</feature>
<keyword evidence="2" id="KW-0547">Nucleotide-binding</keyword>
<dbReference type="InterPro" id="IPR007861">
    <property type="entry name" value="DNA_mismatch_repair_MutS_clamp"/>
</dbReference>
<dbReference type="InterPro" id="IPR036187">
    <property type="entry name" value="DNA_mismatch_repair_MutS_sf"/>
</dbReference>
<dbReference type="PROSITE" id="PS00486">
    <property type="entry name" value="DNA_MISMATCH_REPAIR_2"/>
    <property type="match status" value="1"/>
</dbReference>
<dbReference type="Gene3D" id="3.40.50.300">
    <property type="entry name" value="P-loop containing nucleotide triphosphate hydrolases"/>
    <property type="match status" value="1"/>
</dbReference>
<dbReference type="AlphaFoldDB" id="A0A933E7P7"/>
<comment type="function">
    <text evidence="5">This protein is involved in the repair of mismatches in DNA. It is possible that it carries out the mismatch recognition step. This protein has a weak ATPase activity.</text>
</comment>
<dbReference type="NCBIfam" id="NF003810">
    <property type="entry name" value="PRK05399.1"/>
    <property type="match status" value="1"/>
</dbReference>
<dbReference type="Gene3D" id="1.10.1420.10">
    <property type="match status" value="2"/>
</dbReference>
<dbReference type="Gene3D" id="6.10.140.430">
    <property type="match status" value="1"/>
</dbReference>
<dbReference type="SUPFAM" id="SSF52540">
    <property type="entry name" value="P-loop containing nucleoside triphosphate hydrolases"/>
    <property type="match status" value="1"/>
</dbReference>
<organism evidence="8 9">
    <name type="scientific">Tectimicrobiota bacterium</name>
    <dbReference type="NCBI Taxonomy" id="2528274"/>
    <lineage>
        <taxon>Bacteria</taxon>
        <taxon>Pseudomonadati</taxon>
        <taxon>Nitrospinota/Tectimicrobiota group</taxon>
        <taxon>Candidatus Tectimicrobiota</taxon>
    </lineage>
</organism>
<evidence type="ECO:0000259" key="7">
    <source>
        <dbReference type="PROSITE" id="PS00486"/>
    </source>
</evidence>
<evidence type="ECO:0000256" key="4">
    <source>
        <dbReference type="ARBA" id="ARBA00023125"/>
    </source>
</evidence>
<evidence type="ECO:0000256" key="5">
    <source>
        <dbReference type="ARBA" id="ARBA00024647"/>
    </source>
</evidence>
<evidence type="ECO:0000313" key="9">
    <source>
        <dbReference type="Proteomes" id="UP000752292"/>
    </source>
</evidence>
<dbReference type="PANTHER" id="PTHR11361">
    <property type="entry name" value="DNA MISMATCH REPAIR PROTEIN MUTS FAMILY MEMBER"/>
    <property type="match status" value="1"/>
</dbReference>
<dbReference type="Proteomes" id="UP000752292">
    <property type="component" value="Unassembled WGS sequence"/>
</dbReference>
<dbReference type="SUPFAM" id="SSF48334">
    <property type="entry name" value="DNA repair protein MutS, domain III"/>
    <property type="match status" value="1"/>
</dbReference>
<name>A0A933E7P7_UNCTE</name>
<dbReference type="InterPro" id="IPR000432">
    <property type="entry name" value="DNA_mismatch_repair_MutS_C"/>
</dbReference>
<dbReference type="FunFam" id="3.40.50.300:FF:000870">
    <property type="entry name" value="MutS protein homolog 4"/>
    <property type="match status" value="1"/>
</dbReference>
<accession>A0A933E7P7</accession>
<dbReference type="InterPro" id="IPR027417">
    <property type="entry name" value="P-loop_NTPase"/>
</dbReference>
<dbReference type="SMART" id="SM00534">
    <property type="entry name" value="MUTSac"/>
    <property type="match status" value="1"/>
</dbReference>
<evidence type="ECO:0000256" key="6">
    <source>
        <dbReference type="SAM" id="MobiDB-lite"/>
    </source>
</evidence>